<protein>
    <submittedName>
        <fullName evidence="4">Uncharacterized protein LOC106063845 isoform X1</fullName>
    </submittedName>
</protein>
<feature type="chain" id="PRO_5040824156" evidence="2">
    <location>
        <begin position="21"/>
        <end position="1167"/>
    </location>
</feature>
<keyword evidence="1" id="KW-0812">Transmembrane</keyword>
<reference evidence="4" key="1">
    <citation type="submission" date="2025-08" db="UniProtKB">
        <authorList>
            <consortium name="RefSeq"/>
        </authorList>
    </citation>
    <scope>IDENTIFICATION</scope>
</reference>
<dbReference type="OrthoDB" id="10351868at2759"/>
<dbReference type="AlphaFoldDB" id="A0A9W2YRV4"/>
<gene>
    <name evidence="4" type="primary">LOC106063845</name>
</gene>
<dbReference type="RefSeq" id="XP_055865492.1">
    <property type="nucleotide sequence ID" value="XM_056009517.1"/>
</dbReference>
<keyword evidence="1" id="KW-0472">Membrane</keyword>
<feature type="transmembrane region" description="Helical" evidence="1">
    <location>
        <begin position="1071"/>
        <end position="1095"/>
    </location>
</feature>
<keyword evidence="2" id="KW-0732">Signal</keyword>
<organism evidence="3 4">
    <name type="scientific">Biomphalaria glabrata</name>
    <name type="common">Bloodfluke planorb</name>
    <name type="synonym">Freshwater snail</name>
    <dbReference type="NCBI Taxonomy" id="6526"/>
    <lineage>
        <taxon>Eukaryota</taxon>
        <taxon>Metazoa</taxon>
        <taxon>Spiralia</taxon>
        <taxon>Lophotrochozoa</taxon>
        <taxon>Mollusca</taxon>
        <taxon>Gastropoda</taxon>
        <taxon>Heterobranchia</taxon>
        <taxon>Euthyneura</taxon>
        <taxon>Panpulmonata</taxon>
        <taxon>Hygrophila</taxon>
        <taxon>Lymnaeoidea</taxon>
        <taxon>Planorbidae</taxon>
        <taxon>Biomphalaria</taxon>
    </lineage>
</organism>
<feature type="signal peptide" evidence="2">
    <location>
        <begin position="1"/>
        <end position="20"/>
    </location>
</feature>
<evidence type="ECO:0000256" key="1">
    <source>
        <dbReference type="SAM" id="Phobius"/>
    </source>
</evidence>
<evidence type="ECO:0000256" key="2">
    <source>
        <dbReference type="SAM" id="SignalP"/>
    </source>
</evidence>
<dbReference type="Proteomes" id="UP001165740">
    <property type="component" value="Chromosome 14"/>
</dbReference>
<evidence type="ECO:0000313" key="4">
    <source>
        <dbReference type="RefSeq" id="XP_055865492.1"/>
    </source>
</evidence>
<dbReference type="GeneID" id="106063845"/>
<accession>A0A9W2YRV4</accession>
<proteinExistence type="predicted"/>
<name>A0A9W2YRV4_BIOGL</name>
<sequence>MFAMHRTAVILTIYLISVSAERENAKESISCSPTLEGSELIVNATWNNTVDMSIKHNEVIVLVCRAKQNCTPIYKFPFKLANPVDIMDSISSVTLKVETATREGSQPTGGKWSLHYFGKGEIVNTNCLVVAMSDIQCESNTTTSGFCITCFASQVFPPALCEISVNNFRETQIVSQDQIIYTHHNTSSEPVYYNSSCSYVIPGQDVTALAITVDVYMYPNFIGQESAQKFRKHSRILFDLAKESISCSPTLEGSELIVNATWVNTVDMSIKHNDVIVFICIAKQNCLSIYKFPLKLANPVDIMDIISSLTLKVETATREGSQPTGGKWSLHYFGKGEIVNTNCLVVAISDIQCESNTTTSGLGINCFASQVFPPALCEISVNNFRETQIVSQDQIIYTHHNTSSEPVYYNSSCSYVIPGQDVTALAITVDVYMYPNFIGQESAQKFRKHSRILFDLAKESISCSPTLEGSELIVNATWDNTVDMSIKHKDVIVLICKRNKDCQPIKKFPFELENPVKIMDSISSVTLKVETATREGSQSTGGYWSLHYFGKGEMVTANCLVVAMSDIQCESNTTTSGLGIHCFASEVFPQALCEISVNAEGVTQFITQDQIIYTHHTTSSEPVYYNSSCSYVIPSQDVPATAITVDVYMYPNVIGPESAQKFRKHSRISFDLAVSTSCLPAQEGGTSQLKFSFSKTASVQISRDDGDINVLCEANQICTVSDALGYIQNITEVTLNSRTTLAISVQNVTRHISESLANNWTVTVTGVSRPQKQSCRIYELSKEIACQYSPLLDSIEMSCNAPRMFPAGRCRFQATFGTGRAVETQHIKYSKSQVSKNPDYYNMTCSAQVSWDLIHQQTPSILVSIYPDLSGTEQDVIYGTERTETINMEVPPVELDHFCPPSIERGTQNIVCQCWSSSNDTIAIWSSSFNEHAIESNTLTFNATRFTVFYCNGRNTLGHLGLPKIYKPEITYPPTLVKGDEITTNESLYDVSSYYIKCKATEVSGAGVQLVKLTEILGWNREEHTVQTQNNEVICPNSVFYNCVESDSESVETDVVKCEKVETSSGSSSSVAIGLAVCLSIVFIVIIIVAIVIFWKVKPSFLHLPSLKARKDTCYDDPGEYTYTSGKNIDNTYLTPAVSQKLFQIPKPILRPPKDDLYITVSDESGI</sequence>
<keyword evidence="1" id="KW-1133">Transmembrane helix</keyword>
<evidence type="ECO:0000313" key="3">
    <source>
        <dbReference type="Proteomes" id="UP001165740"/>
    </source>
</evidence>
<keyword evidence="3" id="KW-1185">Reference proteome</keyword>